<organism evidence="1">
    <name type="scientific">Flavobacterium columnare</name>
    <dbReference type="NCBI Taxonomy" id="996"/>
    <lineage>
        <taxon>Bacteria</taxon>
        <taxon>Pseudomonadati</taxon>
        <taxon>Bacteroidota</taxon>
        <taxon>Flavobacteriia</taxon>
        <taxon>Flavobacteriales</taxon>
        <taxon>Flavobacteriaceae</taxon>
        <taxon>Flavobacterium</taxon>
    </lineage>
</organism>
<dbReference type="KEGG" id="fdv:JJC05_05110"/>
<evidence type="ECO:0000313" key="1">
    <source>
        <dbReference type="EMBL" id="QYS89644.1"/>
    </source>
</evidence>
<accession>A0A8G0KXM4</accession>
<sequence>MILSKTGVTYLFDTKSLGSEPEKAHLKHNALIDFIAERNEKGHKTIGGILIPKDNNGTTTWWYCKNKITNTKDTNGWDRFDPVNAKE</sequence>
<dbReference type="Proteomes" id="UP000824721">
    <property type="component" value="Chromosome"/>
</dbReference>
<dbReference type="EMBL" id="CP067378">
    <property type="protein sequence ID" value="QYS89644.1"/>
    <property type="molecule type" value="Genomic_DNA"/>
</dbReference>
<protein>
    <submittedName>
        <fullName evidence="1">Uncharacterized protein</fullName>
    </submittedName>
</protein>
<name>A0A8G0KXM4_9FLAO</name>
<reference evidence="1" key="1">
    <citation type="submission" date="2020-12" db="EMBL/GenBank/DDBJ databases">
        <title>Genome sequencing of genetic groups of Flavobacterium columnare.</title>
        <authorList>
            <person name="Waldbieser G.C."/>
            <person name="Griffin M.J."/>
            <person name="LaFrentz B.R."/>
        </authorList>
    </citation>
    <scope>NUCLEOTIDE SEQUENCE</scope>
    <source>
        <strain evidence="1">90-106</strain>
    </source>
</reference>
<gene>
    <name evidence="1" type="ORF">JJC05_05110</name>
</gene>
<dbReference type="AlphaFoldDB" id="A0A8G0KXM4"/>
<proteinExistence type="predicted"/>